<accession>A0A679I7T5</accession>
<dbReference type="Proteomes" id="UP000463961">
    <property type="component" value="Chromosome"/>
</dbReference>
<dbReference type="PROSITE" id="PS51257">
    <property type="entry name" value="PROKAR_LIPOPROTEIN"/>
    <property type="match status" value="1"/>
</dbReference>
<name>A0A679I7T5_9RHOO</name>
<gene>
    <name evidence="1" type="ORF">ICHIAU1_01690</name>
</gene>
<dbReference type="EMBL" id="AP022345">
    <property type="protein sequence ID" value="BBU67886.1"/>
    <property type="molecule type" value="Genomic_DNA"/>
</dbReference>
<evidence type="ECO:0000313" key="1">
    <source>
        <dbReference type="EMBL" id="BBU67886.1"/>
    </source>
</evidence>
<protein>
    <submittedName>
        <fullName evidence="1">Uncharacterized protein</fullName>
    </submittedName>
</protein>
<reference evidence="2" key="1">
    <citation type="submission" date="2020-01" db="EMBL/GenBank/DDBJ databases">
        <title>Phosphoaccumulans saitamaens gen. nov., sp. nov., a polyphosphate accumulating bacterium isolated from surface river water.</title>
        <authorList>
            <person name="Watanabe K."/>
            <person name="Suda W."/>
        </authorList>
    </citation>
    <scope>NUCLEOTIDE SEQUENCE [LARGE SCALE GENOMIC DNA]</scope>
    <source>
        <strain evidence="2">ICHIAU1</strain>
    </source>
</reference>
<proteinExistence type="predicted"/>
<evidence type="ECO:0000313" key="2">
    <source>
        <dbReference type="Proteomes" id="UP000463961"/>
    </source>
</evidence>
<keyword evidence="2" id="KW-1185">Reference proteome</keyword>
<dbReference type="AlphaFoldDB" id="A0A679I7T5"/>
<organism evidence="1 2">
    <name type="scientific">Fluviibacter phosphoraccumulans</name>
    <dbReference type="NCBI Taxonomy" id="1751046"/>
    <lineage>
        <taxon>Bacteria</taxon>
        <taxon>Pseudomonadati</taxon>
        <taxon>Pseudomonadota</taxon>
        <taxon>Betaproteobacteria</taxon>
        <taxon>Rhodocyclales</taxon>
        <taxon>Fluviibacteraceae</taxon>
        <taxon>Fluviibacter</taxon>
    </lineage>
</organism>
<sequence>MHALRTLFKHHKAWLLLSVTAFLYGCAGYSGAGLKPGIATITDVESTMGQPALAWKNKQGQVVQLAYPRGPAGYVTFMAFFNDAGKLEKIEQVLDERHFALIKTGATQEEVLRIIGPYRDTNVFSARDELDWNYGYCSQNLQRMAYSVMFDTKTGLVTGGQTNPDPLFPAGRMYAQPCAPWTGN</sequence>